<feature type="transmembrane region" description="Helical" evidence="1">
    <location>
        <begin position="281"/>
        <end position="300"/>
    </location>
</feature>
<feature type="transmembrane region" description="Helical" evidence="1">
    <location>
        <begin position="320"/>
        <end position="350"/>
    </location>
</feature>
<gene>
    <name evidence="2" type="ORF">COY29_05195</name>
</gene>
<dbReference type="Proteomes" id="UP000229753">
    <property type="component" value="Unassembled WGS sequence"/>
</dbReference>
<keyword evidence="1" id="KW-0472">Membrane</keyword>
<keyword evidence="1" id="KW-1133">Transmembrane helix</keyword>
<name>A0A2M7TKT3_9BACT</name>
<organism evidence="2 3">
    <name type="scientific">Candidatus Woesebacteria bacterium CG_4_10_14_0_2_um_filter_39_14</name>
    <dbReference type="NCBI Taxonomy" id="1975054"/>
    <lineage>
        <taxon>Bacteria</taxon>
        <taxon>Candidatus Woeseibacteriota</taxon>
    </lineage>
</organism>
<evidence type="ECO:0000313" key="3">
    <source>
        <dbReference type="Proteomes" id="UP000229753"/>
    </source>
</evidence>
<dbReference type="AlphaFoldDB" id="A0A2M7TKT3"/>
<accession>A0A2M7TKT3</accession>
<evidence type="ECO:0000256" key="1">
    <source>
        <dbReference type="SAM" id="Phobius"/>
    </source>
</evidence>
<feature type="non-terminal residue" evidence="2">
    <location>
        <position position="498"/>
    </location>
</feature>
<reference evidence="3" key="1">
    <citation type="submission" date="2017-09" db="EMBL/GenBank/DDBJ databases">
        <title>Depth-based differentiation of microbial function through sediment-hosted aquifers and enrichment of novel symbionts in the deep terrestrial subsurface.</title>
        <authorList>
            <person name="Probst A.J."/>
            <person name="Ladd B."/>
            <person name="Jarett J.K."/>
            <person name="Geller-Mcgrath D.E."/>
            <person name="Sieber C.M.K."/>
            <person name="Emerson J.B."/>
            <person name="Anantharaman K."/>
            <person name="Thomas B.C."/>
            <person name="Malmstrom R."/>
            <person name="Stieglmeier M."/>
            <person name="Klingl A."/>
            <person name="Woyke T."/>
            <person name="Ryan C.M."/>
            <person name="Banfield J.F."/>
        </authorList>
    </citation>
    <scope>NUCLEOTIDE SEQUENCE [LARGE SCALE GENOMIC DNA]</scope>
</reference>
<keyword evidence="1" id="KW-0812">Transmembrane</keyword>
<proteinExistence type="predicted"/>
<sequence length="498" mass="53638">MAKRNPRVFEQKLAEDIIKKNPDIFKSEELKPLADIIASDTTNVFIDPSQRPVPTGVFAALTKYDKSPEVQKTAAIYTTLSEERQNLYREILNRTIGENLANKVLGFPETVYEFSETPPEKPEGSFSLKLDEIQANSFSLQDGTLSNVFNNPIFSEAKNGVSLQLKEAAFSKTASLPKAGFLGRISQFTTSRSFDSIAPFLGLPTQMAYTGTTFFGKMVTTFLPQYAPLITNFTAKLGIDIGIKALAPVATTAIEAGVTTAGGVAVKTGLAATLSTTLSAFGSWAPVVGNIIGAVVGWLAGKAIEPILNWIKKHQEDLKIVGLAMLGWGIIMNSLPFIIVGGLVFGSIALKTGLSMAGIAARTTFLFGRIGASLAITIGTPIIVAIVVFPILVAIILFIINSGAYIVPPRIGYGPGPGSISCSQAIADRAKAIVDNLQPGFWGFFNKSPDYPDLFDETLFEQNPDLIGIDTHKVFVNMFWCTWLVVKSYSENGFPVSD</sequence>
<protein>
    <submittedName>
        <fullName evidence="2">Uncharacterized protein</fullName>
    </submittedName>
</protein>
<comment type="caution">
    <text evidence="2">The sequence shown here is derived from an EMBL/GenBank/DDBJ whole genome shotgun (WGS) entry which is preliminary data.</text>
</comment>
<evidence type="ECO:0000313" key="2">
    <source>
        <dbReference type="EMBL" id="PIZ47467.1"/>
    </source>
</evidence>
<dbReference type="EMBL" id="PFNO01000172">
    <property type="protein sequence ID" value="PIZ47467.1"/>
    <property type="molecule type" value="Genomic_DNA"/>
</dbReference>
<feature type="transmembrane region" description="Helical" evidence="1">
    <location>
        <begin position="370"/>
        <end position="400"/>
    </location>
</feature>